<evidence type="ECO:0000313" key="1">
    <source>
        <dbReference type="EMBL" id="KAB2654939.1"/>
    </source>
</evidence>
<protein>
    <submittedName>
        <fullName evidence="1">Glycosyltransferase family 1 protein</fullName>
    </submittedName>
</protein>
<dbReference type="SUPFAM" id="SSF53756">
    <property type="entry name" value="UDP-Glycosyltransferase/glycogen phosphorylase"/>
    <property type="match status" value="1"/>
</dbReference>
<accession>A0A7V7VQW0</accession>
<dbReference type="RefSeq" id="WP_151648590.1">
    <property type="nucleotide sequence ID" value="NZ_WBVY01000008.1"/>
</dbReference>
<reference evidence="1 2" key="1">
    <citation type="submission" date="2019-09" db="EMBL/GenBank/DDBJ databases">
        <title>Taxonomic organization of the family Brucellaceae based on a phylogenomic approach.</title>
        <authorList>
            <person name="Leclercq S."/>
            <person name="Cloeckaert A."/>
            <person name="Zygmunt M.S."/>
        </authorList>
    </citation>
    <scope>NUCLEOTIDE SEQUENCE [LARGE SCALE GENOMIC DNA]</scope>
    <source>
        <strain evidence="1 2">TA93</strain>
    </source>
</reference>
<gene>
    <name evidence="1" type="ORF">F9K94_21990</name>
</gene>
<dbReference type="GO" id="GO:0016740">
    <property type="term" value="F:transferase activity"/>
    <property type="evidence" value="ECO:0007669"/>
    <property type="project" value="UniProtKB-KW"/>
</dbReference>
<proteinExistence type="predicted"/>
<dbReference type="EMBL" id="WBVY01000008">
    <property type="protein sequence ID" value="KAB2654939.1"/>
    <property type="molecule type" value="Genomic_DNA"/>
</dbReference>
<organism evidence="1 2">
    <name type="scientific">Brucella tritici</name>
    <dbReference type="NCBI Taxonomy" id="94626"/>
    <lineage>
        <taxon>Bacteria</taxon>
        <taxon>Pseudomonadati</taxon>
        <taxon>Pseudomonadota</taxon>
        <taxon>Alphaproteobacteria</taxon>
        <taxon>Hyphomicrobiales</taxon>
        <taxon>Brucellaceae</taxon>
        <taxon>Brucella/Ochrobactrum group</taxon>
        <taxon>Brucella</taxon>
    </lineage>
</organism>
<dbReference type="Gene3D" id="3.40.50.2000">
    <property type="entry name" value="Glycogen Phosphorylase B"/>
    <property type="match status" value="1"/>
</dbReference>
<dbReference type="Gene3D" id="3.40.50.11010">
    <property type="match status" value="1"/>
</dbReference>
<sequence>MKKLVYISPVPWDSFAQRPQKFVEWFKKKYEGEVLWINPYATRLPNFGDIKKFHNSSHRPQAEKKDRIKIINTLSAPIEPVPYLNKINFILWRKAFSDVKLFAGNGDCTLVVGKPSLLALQLISLIPWKTTIYDAMDDFPAFYHGLARISMARNEMKLVQAVDKLLVSSTHLFDRWHLHHNDVSLIPNGLDIDASLQRKNIKSVKEKPILGYIGTIGDWFDWELVITLARIVPLFTIRIIGPVHKLPPETLPHNIEILPPCDHKNAMLEMSKFDVGLIPFLKNELTDSVDPIKYYEYRSFSIPILSTNFGEMKYRRNAEGVHLIDDIDNALIAIQSAIAKSKNTNIDTEFLNLNSWDARFNHLKL</sequence>
<comment type="caution">
    <text evidence="1">The sequence shown here is derived from an EMBL/GenBank/DDBJ whole genome shotgun (WGS) entry which is preliminary data.</text>
</comment>
<name>A0A7V7VQW0_9HYPH</name>
<evidence type="ECO:0000313" key="2">
    <source>
        <dbReference type="Proteomes" id="UP000460650"/>
    </source>
</evidence>
<keyword evidence="1" id="KW-0808">Transferase</keyword>
<dbReference type="AlphaFoldDB" id="A0A7V7VQW0"/>
<dbReference type="Proteomes" id="UP000460650">
    <property type="component" value="Unassembled WGS sequence"/>
</dbReference>